<reference evidence="2" key="1">
    <citation type="journal article" date="2017" name="Nature">
        <title>The sunflower genome provides insights into oil metabolism, flowering and Asterid evolution.</title>
        <authorList>
            <person name="Badouin H."/>
            <person name="Gouzy J."/>
            <person name="Grassa C.J."/>
            <person name="Murat F."/>
            <person name="Staton S.E."/>
            <person name="Cottret L."/>
            <person name="Lelandais-Briere C."/>
            <person name="Owens G.L."/>
            <person name="Carrere S."/>
            <person name="Mayjonade B."/>
            <person name="Legrand L."/>
            <person name="Gill N."/>
            <person name="Kane N.C."/>
            <person name="Bowers J.E."/>
            <person name="Hubner S."/>
            <person name="Bellec A."/>
            <person name="Berard A."/>
            <person name="Berges H."/>
            <person name="Blanchet N."/>
            <person name="Boniface M.C."/>
            <person name="Brunel D."/>
            <person name="Catrice O."/>
            <person name="Chaidir N."/>
            <person name="Claudel C."/>
            <person name="Donnadieu C."/>
            <person name="Faraut T."/>
            <person name="Fievet G."/>
            <person name="Helmstetter N."/>
            <person name="King M."/>
            <person name="Knapp S.J."/>
            <person name="Lai Z."/>
            <person name="Le Paslier M.C."/>
            <person name="Lippi Y."/>
            <person name="Lorenzon L."/>
            <person name="Mandel J.R."/>
            <person name="Marage G."/>
            <person name="Marchand G."/>
            <person name="Marquand E."/>
            <person name="Bret-Mestries E."/>
            <person name="Morien E."/>
            <person name="Nambeesan S."/>
            <person name="Nguyen T."/>
            <person name="Pegot-Espagnet P."/>
            <person name="Pouilly N."/>
            <person name="Raftis F."/>
            <person name="Sallet E."/>
            <person name="Schiex T."/>
            <person name="Thomas J."/>
            <person name="Vandecasteele C."/>
            <person name="Vares D."/>
            <person name="Vear F."/>
            <person name="Vautrin S."/>
            <person name="Crespi M."/>
            <person name="Mangin B."/>
            <person name="Burke J.M."/>
            <person name="Salse J."/>
            <person name="Munos S."/>
            <person name="Vincourt P."/>
            <person name="Rieseberg L.H."/>
            <person name="Langlade N.B."/>
        </authorList>
    </citation>
    <scope>NUCLEOTIDE SEQUENCE [LARGE SCALE GENOMIC DNA]</scope>
    <source>
        <strain evidence="2">cv. SF193</strain>
    </source>
</reference>
<proteinExistence type="predicted"/>
<keyword evidence="2" id="KW-1185">Reference proteome</keyword>
<dbReference type="InParanoid" id="A0A251S0W1"/>
<evidence type="ECO:0000313" key="1">
    <source>
        <dbReference type="EMBL" id="OTF92199.1"/>
    </source>
</evidence>
<accession>A0A251S0W1</accession>
<sequence>MQDKLTVNIMWQDIVMGLHVDADSKHLGFKETLERIEQVWTVGVKFYGIPESYIRATACPLCSCSGLGLGLDESKKRRRRFEYTERFEVSAKDVADKLQQLAAKYKAELRQASTILLNSDLPTRLQVSFCYTNL</sequence>
<dbReference type="Proteomes" id="UP000215914">
    <property type="component" value="Chromosome 16"/>
</dbReference>
<gene>
    <name evidence="1" type="ORF">HannXRQ_Chr16g0519231</name>
</gene>
<dbReference type="PANTHER" id="PTHR37745:SF1">
    <property type="entry name" value="EXPRESSED PROTEIN"/>
    <property type="match status" value="1"/>
</dbReference>
<dbReference type="EMBL" id="CM007905">
    <property type="protein sequence ID" value="OTF92199.1"/>
    <property type="molecule type" value="Genomic_DNA"/>
</dbReference>
<evidence type="ECO:0000313" key="2">
    <source>
        <dbReference type="Proteomes" id="UP000215914"/>
    </source>
</evidence>
<dbReference type="AlphaFoldDB" id="A0A251S0W1"/>
<dbReference type="PANTHER" id="PTHR37745">
    <property type="entry name" value="EXPRESSED PROTEIN"/>
    <property type="match status" value="1"/>
</dbReference>
<organism evidence="1 2">
    <name type="scientific">Helianthus annuus</name>
    <name type="common">Common sunflower</name>
    <dbReference type="NCBI Taxonomy" id="4232"/>
    <lineage>
        <taxon>Eukaryota</taxon>
        <taxon>Viridiplantae</taxon>
        <taxon>Streptophyta</taxon>
        <taxon>Embryophyta</taxon>
        <taxon>Tracheophyta</taxon>
        <taxon>Spermatophyta</taxon>
        <taxon>Magnoliopsida</taxon>
        <taxon>eudicotyledons</taxon>
        <taxon>Gunneridae</taxon>
        <taxon>Pentapetalae</taxon>
        <taxon>asterids</taxon>
        <taxon>campanulids</taxon>
        <taxon>Asterales</taxon>
        <taxon>Asteraceae</taxon>
        <taxon>Asteroideae</taxon>
        <taxon>Heliantheae alliance</taxon>
        <taxon>Heliantheae</taxon>
        <taxon>Helianthus</taxon>
    </lineage>
</organism>
<name>A0A251S0W1_HELAN</name>
<protein>
    <submittedName>
        <fullName evidence="1">Uncharacterized protein</fullName>
    </submittedName>
</protein>